<keyword evidence="4" id="KW-1185">Reference proteome</keyword>
<evidence type="ECO:0000313" key="3">
    <source>
        <dbReference type="EMBL" id="SDD23189.1"/>
    </source>
</evidence>
<evidence type="ECO:0000256" key="1">
    <source>
        <dbReference type="SAM" id="MobiDB-lite"/>
    </source>
</evidence>
<name>A0A1G6T2F0_9MICO</name>
<dbReference type="Gene3D" id="3.90.1210.10">
    <property type="entry name" value="Antifreeze-like/N-acetylneuraminic acid synthase C-terminal domain"/>
    <property type="match status" value="1"/>
</dbReference>
<proteinExistence type="predicted"/>
<dbReference type="CDD" id="cd11614">
    <property type="entry name" value="SAF_CpaB_FlgA_like"/>
    <property type="match status" value="1"/>
</dbReference>
<dbReference type="InterPro" id="IPR013974">
    <property type="entry name" value="SAF"/>
</dbReference>
<evidence type="ECO:0000259" key="2">
    <source>
        <dbReference type="SMART" id="SM00858"/>
    </source>
</evidence>
<feature type="compositionally biased region" description="Polar residues" evidence="1">
    <location>
        <begin position="1"/>
        <end position="13"/>
    </location>
</feature>
<organism evidence="3 4">
    <name type="scientific">Sanguibacter gelidistatuariae</name>
    <dbReference type="NCBI Taxonomy" id="1814289"/>
    <lineage>
        <taxon>Bacteria</taxon>
        <taxon>Bacillati</taxon>
        <taxon>Actinomycetota</taxon>
        <taxon>Actinomycetes</taxon>
        <taxon>Micrococcales</taxon>
        <taxon>Sanguibacteraceae</taxon>
        <taxon>Sanguibacter</taxon>
    </lineage>
</organism>
<protein>
    <submittedName>
        <fullName evidence="3">SAF domain-containing protein</fullName>
    </submittedName>
</protein>
<dbReference type="SMART" id="SM00858">
    <property type="entry name" value="SAF"/>
    <property type="match status" value="1"/>
</dbReference>
<dbReference type="Pfam" id="PF08666">
    <property type="entry name" value="SAF"/>
    <property type="match status" value="1"/>
</dbReference>
<gene>
    <name evidence="3" type="ORF">SAMN05216410_3003</name>
</gene>
<evidence type="ECO:0000313" key="4">
    <source>
        <dbReference type="Proteomes" id="UP000199039"/>
    </source>
</evidence>
<feature type="domain" description="SAF" evidence="2">
    <location>
        <begin position="64"/>
        <end position="127"/>
    </location>
</feature>
<dbReference type="AlphaFoldDB" id="A0A1G6T2F0"/>
<dbReference type="EMBL" id="FMYH01000006">
    <property type="protein sequence ID" value="SDD23189.1"/>
    <property type="molecule type" value="Genomic_DNA"/>
</dbReference>
<sequence>MTTTRRTSGQAPTTAKARPGTLSAPALAVPQGRRRPGLLALGIALTALGALVAAWLVTGASDRTSVIVLAHDVAYGEVITQTDLSVTDVAVDPTVTTVPAADAGGLVGLVATTNLLAGTLLNPAHLAAQMPPGEGQVLVPLALAANRLPVGGLHAGDTLLVVATPQPGQDTAATATAATQVTVVRVGAADLNGVSVIDVVVDADAGPALAALSASGDIAVVLQPAGGQS</sequence>
<feature type="region of interest" description="Disordered" evidence="1">
    <location>
        <begin position="1"/>
        <end position="23"/>
    </location>
</feature>
<dbReference type="OrthoDB" id="4823962at2"/>
<reference evidence="3 4" key="1">
    <citation type="submission" date="2016-09" db="EMBL/GenBank/DDBJ databases">
        <authorList>
            <person name="Capua I."/>
            <person name="De Benedictis P."/>
            <person name="Joannis T."/>
            <person name="Lombin L.H."/>
            <person name="Cattoli G."/>
        </authorList>
    </citation>
    <scope>NUCLEOTIDE SEQUENCE [LARGE SCALE GENOMIC DNA]</scope>
    <source>
        <strain evidence="3 4">ISLP-3</strain>
    </source>
</reference>
<dbReference type="STRING" id="1814289.SAMN05216410_3003"/>
<dbReference type="Proteomes" id="UP000199039">
    <property type="component" value="Unassembled WGS sequence"/>
</dbReference>
<dbReference type="RefSeq" id="WP_093184531.1">
    <property type="nucleotide sequence ID" value="NZ_FMYH01000006.1"/>
</dbReference>
<accession>A0A1G6T2F0</accession>